<dbReference type="Pfam" id="PF13188">
    <property type="entry name" value="PAS_8"/>
    <property type="match status" value="1"/>
</dbReference>
<evidence type="ECO:0000256" key="3">
    <source>
        <dbReference type="ARBA" id="ARBA00022553"/>
    </source>
</evidence>
<evidence type="ECO:0000256" key="1">
    <source>
        <dbReference type="ARBA" id="ARBA00000085"/>
    </source>
</evidence>
<evidence type="ECO:0000313" key="10">
    <source>
        <dbReference type="Proteomes" id="UP001300692"/>
    </source>
</evidence>
<keyword evidence="4" id="KW-0808">Transferase</keyword>
<dbReference type="InterPro" id="IPR000014">
    <property type="entry name" value="PAS"/>
</dbReference>
<gene>
    <name evidence="9" type="ORF">N7U62_22915</name>
</gene>
<dbReference type="PROSITE" id="PS50112">
    <property type="entry name" value="PAS"/>
    <property type="match status" value="1"/>
</dbReference>
<feature type="non-terminal residue" evidence="9">
    <location>
        <position position="1"/>
    </location>
</feature>
<comment type="caution">
    <text evidence="9">The sequence shown here is derived from an EMBL/GenBank/DDBJ whole genome shotgun (WGS) entry which is preliminary data.</text>
</comment>
<proteinExistence type="predicted"/>
<sequence length="164" mass="18893">DGRIFERHSVPMILDGKNVGRVWSFRNITEKKNAEDKYRELFENSLEGIYVADGEGSFTTVNPAMVKMFGYESREEFCKLVPGAGSLMVNQQDRMKIRELLQMTGEVNGIEHQVYKKNGDIIWVRSNIRVHFNGSNPIKYEGSLEDITDRKESSKPTRSTNRRT</sequence>
<dbReference type="PANTHER" id="PTHR43304:SF1">
    <property type="entry name" value="PAC DOMAIN-CONTAINING PROTEIN"/>
    <property type="match status" value="1"/>
</dbReference>
<evidence type="ECO:0000313" key="9">
    <source>
        <dbReference type="EMBL" id="MCV9389522.1"/>
    </source>
</evidence>
<evidence type="ECO:0000256" key="6">
    <source>
        <dbReference type="SAM" id="MobiDB-lite"/>
    </source>
</evidence>
<dbReference type="EMBL" id="JAOYOD010000010">
    <property type="protein sequence ID" value="MCV9389522.1"/>
    <property type="molecule type" value="Genomic_DNA"/>
</dbReference>
<dbReference type="RefSeq" id="WP_264140501.1">
    <property type="nucleotide sequence ID" value="NZ_JAOYOD010000010.1"/>
</dbReference>
<dbReference type="PROSITE" id="PS50113">
    <property type="entry name" value="PAC"/>
    <property type="match status" value="1"/>
</dbReference>
<accession>A0ABT3D0U0</accession>
<feature type="region of interest" description="Disordered" evidence="6">
    <location>
        <begin position="141"/>
        <end position="164"/>
    </location>
</feature>
<dbReference type="Gene3D" id="3.30.450.20">
    <property type="entry name" value="PAS domain"/>
    <property type="match status" value="1"/>
</dbReference>
<feature type="domain" description="PAS" evidence="7">
    <location>
        <begin position="34"/>
        <end position="75"/>
    </location>
</feature>
<comment type="catalytic activity">
    <reaction evidence="1">
        <text>ATP + protein L-histidine = ADP + protein N-phospho-L-histidine.</text>
        <dbReference type="EC" id="2.7.13.3"/>
    </reaction>
</comment>
<dbReference type="NCBIfam" id="TIGR00229">
    <property type="entry name" value="sensory_box"/>
    <property type="match status" value="1"/>
</dbReference>
<protein>
    <recommendedName>
        <fullName evidence="2">histidine kinase</fullName>
        <ecNumber evidence="2">2.7.13.3</ecNumber>
    </recommendedName>
</protein>
<evidence type="ECO:0000259" key="8">
    <source>
        <dbReference type="PROSITE" id="PS50113"/>
    </source>
</evidence>
<name>A0ABT3D0U0_9BACT</name>
<keyword evidence="5" id="KW-0418">Kinase</keyword>
<evidence type="ECO:0000259" key="7">
    <source>
        <dbReference type="PROSITE" id="PS50112"/>
    </source>
</evidence>
<dbReference type="EC" id="2.7.13.3" evidence="2"/>
<dbReference type="SMART" id="SM00091">
    <property type="entry name" value="PAS"/>
    <property type="match status" value="1"/>
</dbReference>
<dbReference type="InterPro" id="IPR035965">
    <property type="entry name" value="PAS-like_dom_sf"/>
</dbReference>
<keyword evidence="3" id="KW-0597">Phosphoprotein</keyword>
<dbReference type="SUPFAM" id="SSF55785">
    <property type="entry name" value="PYP-like sensor domain (PAS domain)"/>
    <property type="match status" value="1"/>
</dbReference>
<evidence type="ECO:0000256" key="4">
    <source>
        <dbReference type="ARBA" id="ARBA00022679"/>
    </source>
</evidence>
<keyword evidence="10" id="KW-1185">Reference proteome</keyword>
<dbReference type="Proteomes" id="UP001300692">
    <property type="component" value="Unassembled WGS sequence"/>
</dbReference>
<dbReference type="CDD" id="cd00130">
    <property type="entry name" value="PAS"/>
    <property type="match status" value="1"/>
</dbReference>
<dbReference type="InterPro" id="IPR000700">
    <property type="entry name" value="PAS-assoc_C"/>
</dbReference>
<dbReference type="PANTHER" id="PTHR43304">
    <property type="entry name" value="PHYTOCHROME-LIKE PROTEIN CPH1"/>
    <property type="match status" value="1"/>
</dbReference>
<reference evidence="9 10" key="1">
    <citation type="submission" date="2022-10" db="EMBL/GenBank/DDBJ databases">
        <title>Comparative genomics and taxonomic characterization of three novel marine species of genus Reichenbachiella exhibiting antioxidant and polysaccharide degradation activities.</title>
        <authorList>
            <person name="Muhammad N."/>
            <person name="Lee Y.-J."/>
            <person name="Ko J."/>
            <person name="Kim S.-G."/>
        </authorList>
    </citation>
    <scope>NUCLEOTIDE SEQUENCE [LARGE SCALE GENOMIC DNA]</scope>
    <source>
        <strain evidence="9 10">ABR2-5</strain>
    </source>
</reference>
<evidence type="ECO:0000256" key="2">
    <source>
        <dbReference type="ARBA" id="ARBA00012438"/>
    </source>
</evidence>
<organism evidence="9 10">
    <name type="scientific">Reichenbachiella ulvae</name>
    <dbReference type="NCBI Taxonomy" id="2980104"/>
    <lineage>
        <taxon>Bacteria</taxon>
        <taxon>Pseudomonadati</taxon>
        <taxon>Bacteroidota</taxon>
        <taxon>Cytophagia</taxon>
        <taxon>Cytophagales</taxon>
        <taxon>Reichenbachiellaceae</taxon>
        <taxon>Reichenbachiella</taxon>
    </lineage>
</organism>
<dbReference type="SMART" id="SM00086">
    <property type="entry name" value="PAC"/>
    <property type="match status" value="1"/>
</dbReference>
<dbReference type="InterPro" id="IPR052162">
    <property type="entry name" value="Sensor_kinase/Photoreceptor"/>
</dbReference>
<evidence type="ECO:0000256" key="5">
    <source>
        <dbReference type="ARBA" id="ARBA00022777"/>
    </source>
</evidence>
<dbReference type="InterPro" id="IPR001610">
    <property type="entry name" value="PAC"/>
</dbReference>
<feature type="domain" description="PAC" evidence="8">
    <location>
        <begin position="108"/>
        <end position="159"/>
    </location>
</feature>